<sequence length="646" mass="71521">MQAADWENSDDEPILPIGTRPVTPGPEMLEPPLPILHVGPVNDTAAAAIHSSAPRVPAVSPRATDYMPEEHSPADILRLFFGFVAPPPSVRLHLGPPSEQQIKDLASGIGFPAALGSFQTFVLTEVGKCAAHFFWSICQTPWVPPPNVLFDLAPGNPQNPQKNPRLKYLCELPGGIYLFDFRGVSTVDWRIAVRDTPSVLFILRLDGSLCDYEIARELLNRGMPFATLLPVPRFAINPAPVVLRRLRLSDYAFGLADYSSYCLEQDELLCNPRVARQALKRGGIIWRLAMDRATFHNVLAGPTSVTVLQHQCLSFGTASSAADTFWVDDVLDPSEADALAGVYYVYTGRGTQTATKSWWPPIDLWDSIVRQSFWNDRSEDFYSGRLKELSNGTAIPLTSSQWRTRIKARSTDPLVHHGRHFGRSIHALCNVHALVNNGIIRMGERSEEPEETFTAQEHREHRVFLSLLKSVPGLEERIMISSSEEEVHGIAALLQKGASSARSDDTKSLKSAIIDWLVPAGEPLIPPIARNIKIDRGFNHEITGSLLCPAGVNWKDNDVKQKLRTGEYSVSGDQWPIFLYASYKYDETDPWKGLLQSAILVKTFKHIFTSPSSVDREAKATRSGNARIHGMTSVTCASIVYAATQV</sequence>
<reference evidence="3" key="1">
    <citation type="submission" date="2014-04" db="EMBL/GenBank/DDBJ databases">
        <title>Evolutionary Origins and Diversification of the Mycorrhizal Mutualists.</title>
        <authorList>
            <consortium name="DOE Joint Genome Institute"/>
            <consortium name="Mycorrhizal Genomics Consortium"/>
            <person name="Kohler A."/>
            <person name="Kuo A."/>
            <person name="Nagy L.G."/>
            <person name="Floudas D."/>
            <person name="Copeland A."/>
            <person name="Barry K.W."/>
            <person name="Cichocki N."/>
            <person name="Veneault-Fourrey C."/>
            <person name="LaButti K."/>
            <person name="Lindquist E.A."/>
            <person name="Lipzen A."/>
            <person name="Lundell T."/>
            <person name="Morin E."/>
            <person name="Murat C."/>
            <person name="Riley R."/>
            <person name="Ohm R."/>
            <person name="Sun H."/>
            <person name="Tunlid A."/>
            <person name="Henrissat B."/>
            <person name="Grigoriev I.V."/>
            <person name="Hibbett D.S."/>
            <person name="Martin F."/>
        </authorList>
    </citation>
    <scope>NUCLEOTIDE SEQUENCE [LARGE SCALE GENOMIC DNA]</scope>
    <source>
        <strain evidence="3">FD-334 SS-4</strain>
    </source>
</reference>
<dbReference type="Pfam" id="PF20414">
    <property type="entry name" value="DUF6698"/>
    <property type="match status" value="1"/>
</dbReference>
<evidence type="ECO:0000313" key="3">
    <source>
        <dbReference type="Proteomes" id="UP000054270"/>
    </source>
</evidence>
<proteinExistence type="predicted"/>
<dbReference type="EMBL" id="KN817591">
    <property type="protein sequence ID" value="KJA18302.1"/>
    <property type="molecule type" value="Genomic_DNA"/>
</dbReference>
<gene>
    <name evidence="2" type="ORF">HYPSUDRAFT_205543</name>
</gene>
<dbReference type="AlphaFoldDB" id="A0A0D2KUH8"/>
<dbReference type="Proteomes" id="UP000054270">
    <property type="component" value="Unassembled WGS sequence"/>
</dbReference>
<dbReference type="InterPro" id="IPR046521">
    <property type="entry name" value="DUF6698"/>
</dbReference>
<dbReference type="OrthoDB" id="3268696at2759"/>
<name>A0A0D2KUH8_HYPSF</name>
<keyword evidence="3" id="KW-1185">Reference proteome</keyword>
<evidence type="ECO:0000256" key="1">
    <source>
        <dbReference type="SAM" id="MobiDB-lite"/>
    </source>
</evidence>
<feature type="region of interest" description="Disordered" evidence="1">
    <location>
        <begin position="1"/>
        <end position="28"/>
    </location>
</feature>
<evidence type="ECO:0000313" key="2">
    <source>
        <dbReference type="EMBL" id="KJA18302.1"/>
    </source>
</evidence>
<dbReference type="STRING" id="945553.A0A0D2KUH8"/>
<accession>A0A0D2KUH8</accession>
<protein>
    <submittedName>
        <fullName evidence="2">Uncharacterized protein</fullName>
    </submittedName>
</protein>
<organism evidence="2 3">
    <name type="scientific">Hypholoma sublateritium (strain FD-334 SS-4)</name>
    <dbReference type="NCBI Taxonomy" id="945553"/>
    <lineage>
        <taxon>Eukaryota</taxon>
        <taxon>Fungi</taxon>
        <taxon>Dikarya</taxon>
        <taxon>Basidiomycota</taxon>
        <taxon>Agaricomycotina</taxon>
        <taxon>Agaricomycetes</taxon>
        <taxon>Agaricomycetidae</taxon>
        <taxon>Agaricales</taxon>
        <taxon>Agaricineae</taxon>
        <taxon>Strophariaceae</taxon>
        <taxon>Hypholoma</taxon>
    </lineage>
</organism>